<organism evidence="2 3">
    <name type="scientific">Thermobaculum terrenum (strain ATCC BAA-798 / CCMEE 7001 / YNP1)</name>
    <dbReference type="NCBI Taxonomy" id="525904"/>
    <lineage>
        <taxon>Bacteria</taxon>
        <taxon>Bacillati</taxon>
        <taxon>Chloroflexota</taxon>
        <taxon>Chloroflexia</taxon>
        <taxon>Candidatus Thermobaculales</taxon>
        <taxon>Candidatus Thermobaculaceae</taxon>
        <taxon>Thermobaculum</taxon>
    </lineage>
</organism>
<protein>
    <submittedName>
        <fullName evidence="2">Heavy metal transport/detoxification protein</fullName>
    </submittedName>
</protein>
<dbReference type="PROSITE" id="PS50846">
    <property type="entry name" value="HMA_2"/>
    <property type="match status" value="1"/>
</dbReference>
<reference evidence="3" key="1">
    <citation type="journal article" date="2010" name="Stand. Genomic Sci.">
        <title>Complete genome sequence of 'Thermobaculum terrenum' type strain (YNP1).</title>
        <authorList>
            <person name="Kiss H."/>
            <person name="Cleland D."/>
            <person name="Lapidus A."/>
            <person name="Lucas S."/>
            <person name="Glavina Del Rio T."/>
            <person name="Nolan M."/>
            <person name="Tice H."/>
            <person name="Han C."/>
            <person name="Goodwin L."/>
            <person name="Pitluck S."/>
            <person name="Liolios K."/>
            <person name="Ivanova N."/>
            <person name="Mavromatis K."/>
            <person name="Ovchinnikova G."/>
            <person name="Pati A."/>
            <person name="Chen A."/>
            <person name="Palaniappan K."/>
            <person name="Land M."/>
            <person name="Hauser L."/>
            <person name="Chang Y."/>
            <person name="Jeffries C."/>
            <person name="Lu M."/>
            <person name="Brettin T."/>
            <person name="Detter J."/>
            <person name="Goker M."/>
            <person name="Tindall B."/>
            <person name="Beck B."/>
            <person name="McDermott T."/>
            <person name="Woyke T."/>
            <person name="Bristow J."/>
            <person name="Eisen J."/>
            <person name="Markowitz V."/>
            <person name="Hugenholtz P."/>
            <person name="Kyrpides N."/>
            <person name="Klenk H."/>
            <person name="Cheng J."/>
        </authorList>
    </citation>
    <scope>NUCLEOTIDE SEQUENCE [LARGE SCALE GENOMIC DNA]</scope>
    <source>
        <strain evidence="3">ATCC BAA-798 / YNP1</strain>
    </source>
</reference>
<dbReference type="eggNOG" id="COG2608">
    <property type="taxonomic scope" value="Bacteria"/>
</dbReference>
<accession>D1CF03</accession>
<dbReference type="InterPro" id="IPR036163">
    <property type="entry name" value="HMA_dom_sf"/>
</dbReference>
<name>D1CF03_THET1</name>
<proteinExistence type="predicted"/>
<evidence type="ECO:0000313" key="2">
    <source>
        <dbReference type="EMBL" id="ACZ41509.1"/>
    </source>
</evidence>
<evidence type="ECO:0000259" key="1">
    <source>
        <dbReference type="PROSITE" id="PS50846"/>
    </source>
</evidence>
<dbReference type="HOGENOM" id="CLU_134973_10_4_0"/>
<feature type="domain" description="HMA" evidence="1">
    <location>
        <begin position="6"/>
        <end position="72"/>
    </location>
</feature>
<dbReference type="Pfam" id="PF00403">
    <property type="entry name" value="HMA"/>
    <property type="match status" value="1"/>
</dbReference>
<dbReference type="Gene3D" id="3.30.70.100">
    <property type="match status" value="1"/>
</dbReference>
<dbReference type="Proteomes" id="UP000000323">
    <property type="component" value="Chromosome 1"/>
</dbReference>
<keyword evidence="3" id="KW-1185">Reference proteome</keyword>
<sequence length="79" mass="8677">MASTLDLVSFNVPGMTQDSDRSAVYSSLDGVPGIEEVVINLPARLVQVKYDPEEVSPEEIKALIESTGLMVQRYSNGYR</sequence>
<dbReference type="STRING" id="525904.Tter_0591"/>
<dbReference type="EMBL" id="CP001825">
    <property type="protein sequence ID" value="ACZ41509.1"/>
    <property type="molecule type" value="Genomic_DNA"/>
</dbReference>
<dbReference type="AlphaFoldDB" id="D1CF03"/>
<dbReference type="KEGG" id="ttr:Tter_0591"/>
<evidence type="ECO:0000313" key="3">
    <source>
        <dbReference type="Proteomes" id="UP000000323"/>
    </source>
</evidence>
<dbReference type="RefSeq" id="WP_012874544.1">
    <property type="nucleotide sequence ID" value="NC_013525.1"/>
</dbReference>
<dbReference type="InterPro" id="IPR006121">
    <property type="entry name" value="HMA_dom"/>
</dbReference>
<dbReference type="SUPFAM" id="SSF55008">
    <property type="entry name" value="HMA, heavy metal-associated domain"/>
    <property type="match status" value="1"/>
</dbReference>
<dbReference type="GO" id="GO:0046872">
    <property type="term" value="F:metal ion binding"/>
    <property type="evidence" value="ECO:0007669"/>
    <property type="project" value="InterPro"/>
</dbReference>
<dbReference type="CDD" id="cd00371">
    <property type="entry name" value="HMA"/>
    <property type="match status" value="1"/>
</dbReference>
<gene>
    <name evidence="2" type="ordered locus">Tter_0591</name>
</gene>